<evidence type="ECO:0000256" key="8">
    <source>
        <dbReference type="PIRSR" id="PIRSR001589-2"/>
    </source>
</evidence>
<keyword evidence="6" id="KW-0315">Glutamine amidotransferase</keyword>
<evidence type="ECO:0000256" key="1">
    <source>
        <dbReference type="ARBA" id="ARBA00005187"/>
    </source>
</evidence>
<evidence type="ECO:0000259" key="10">
    <source>
        <dbReference type="PROSITE" id="PS51278"/>
    </source>
</evidence>
<evidence type="ECO:0000256" key="7">
    <source>
        <dbReference type="ARBA" id="ARBA00048741"/>
    </source>
</evidence>
<dbReference type="Pfam" id="PF13537">
    <property type="entry name" value="GATase_7"/>
    <property type="match status" value="1"/>
</dbReference>
<dbReference type="InterPro" id="IPR033738">
    <property type="entry name" value="AsnB_N"/>
</dbReference>
<feature type="domain" description="Glutamine amidotransferase type-2" evidence="10">
    <location>
        <begin position="1"/>
        <end position="207"/>
    </location>
</feature>
<dbReference type="InterPro" id="IPR001962">
    <property type="entry name" value="Asn_synthase"/>
</dbReference>
<dbReference type="Gene3D" id="3.60.20.10">
    <property type="entry name" value="Glutamine Phosphoribosylpyrophosphate, subunit 1, domain 1"/>
    <property type="match status" value="1"/>
</dbReference>
<comment type="caution">
    <text evidence="11">The sequence shown here is derived from an EMBL/GenBank/DDBJ whole genome shotgun (WGS) entry which is preliminary data.</text>
</comment>
<evidence type="ECO:0000256" key="4">
    <source>
        <dbReference type="ARBA" id="ARBA00022741"/>
    </source>
</evidence>
<dbReference type="InterPro" id="IPR014729">
    <property type="entry name" value="Rossmann-like_a/b/a_fold"/>
</dbReference>
<feature type="binding site" evidence="8">
    <location>
        <position position="94"/>
    </location>
    <ligand>
        <name>L-glutamine</name>
        <dbReference type="ChEBI" id="CHEBI:58359"/>
    </ligand>
</feature>
<name>A0A6L8KHT8_9BURK</name>
<evidence type="ECO:0000256" key="2">
    <source>
        <dbReference type="ARBA" id="ARBA00005752"/>
    </source>
</evidence>
<dbReference type="InterPro" id="IPR029055">
    <property type="entry name" value="Ntn_hydrolases_N"/>
</dbReference>
<accession>A0A6L8KHT8</accession>
<evidence type="ECO:0000313" key="12">
    <source>
        <dbReference type="Proteomes" id="UP000479335"/>
    </source>
</evidence>
<reference evidence="11 12" key="1">
    <citation type="submission" date="2019-12" db="EMBL/GenBank/DDBJ databases">
        <title>Novel species isolated from a subtropical stream in China.</title>
        <authorList>
            <person name="Lu H."/>
        </authorList>
    </citation>
    <scope>NUCLEOTIDE SEQUENCE [LARGE SCALE GENOMIC DNA]</scope>
    <source>
        <strain evidence="11 12">FT135W</strain>
    </source>
</reference>
<gene>
    <name evidence="11" type="primary">asnB</name>
    <name evidence="11" type="ORF">GTP46_27120</name>
</gene>
<comment type="similarity">
    <text evidence="2">Belongs to the asparagine synthetase family.</text>
</comment>
<evidence type="ECO:0000256" key="6">
    <source>
        <dbReference type="ARBA" id="ARBA00022962"/>
    </source>
</evidence>
<dbReference type="AlphaFoldDB" id="A0A6L8KHT8"/>
<keyword evidence="11" id="KW-0436">Ligase</keyword>
<dbReference type="GO" id="GO:0006529">
    <property type="term" value="P:asparagine biosynthetic process"/>
    <property type="evidence" value="ECO:0007669"/>
    <property type="project" value="InterPro"/>
</dbReference>
<protein>
    <recommendedName>
        <fullName evidence="3">asparagine synthase (glutamine-hydrolyzing)</fullName>
        <ecNumber evidence="3">6.3.5.4</ecNumber>
    </recommendedName>
</protein>
<dbReference type="EC" id="6.3.5.4" evidence="3"/>
<dbReference type="CDD" id="cd00712">
    <property type="entry name" value="AsnB"/>
    <property type="match status" value="1"/>
</dbReference>
<evidence type="ECO:0000256" key="9">
    <source>
        <dbReference type="PIRSR" id="PIRSR001589-3"/>
    </source>
</evidence>
<dbReference type="EMBL" id="WWCN01000025">
    <property type="protein sequence ID" value="MYM26307.1"/>
    <property type="molecule type" value="Genomic_DNA"/>
</dbReference>
<evidence type="ECO:0000256" key="5">
    <source>
        <dbReference type="ARBA" id="ARBA00022840"/>
    </source>
</evidence>
<dbReference type="Pfam" id="PF00733">
    <property type="entry name" value="Asn_synthase"/>
    <property type="match status" value="1"/>
</dbReference>
<dbReference type="NCBIfam" id="TIGR01536">
    <property type="entry name" value="asn_synth_AEB"/>
    <property type="match status" value="1"/>
</dbReference>
<dbReference type="InterPro" id="IPR017932">
    <property type="entry name" value="GATase_2_dom"/>
</dbReference>
<dbReference type="InterPro" id="IPR006426">
    <property type="entry name" value="Asn_synth_AEB"/>
</dbReference>
<proteinExistence type="inferred from homology"/>
<keyword evidence="4 8" id="KW-0547">Nucleotide-binding</keyword>
<dbReference type="Gene3D" id="3.40.50.620">
    <property type="entry name" value="HUPs"/>
    <property type="match status" value="2"/>
</dbReference>
<dbReference type="PROSITE" id="PS51278">
    <property type="entry name" value="GATASE_TYPE_2"/>
    <property type="match status" value="1"/>
</dbReference>
<keyword evidence="12" id="KW-1185">Reference proteome</keyword>
<evidence type="ECO:0000256" key="3">
    <source>
        <dbReference type="ARBA" id="ARBA00012737"/>
    </source>
</evidence>
<dbReference type="SUPFAM" id="SSF56235">
    <property type="entry name" value="N-terminal nucleophile aminohydrolases (Ntn hydrolases)"/>
    <property type="match status" value="1"/>
</dbReference>
<organism evidence="11 12">
    <name type="scientific">Duganella flavida</name>
    <dbReference type="NCBI Taxonomy" id="2692175"/>
    <lineage>
        <taxon>Bacteria</taxon>
        <taxon>Pseudomonadati</taxon>
        <taxon>Pseudomonadota</taxon>
        <taxon>Betaproteobacteria</taxon>
        <taxon>Burkholderiales</taxon>
        <taxon>Oxalobacteraceae</taxon>
        <taxon>Telluria group</taxon>
        <taxon>Duganella</taxon>
    </lineage>
</organism>
<dbReference type="Proteomes" id="UP000479335">
    <property type="component" value="Unassembled WGS sequence"/>
</dbReference>
<dbReference type="PANTHER" id="PTHR43284:SF1">
    <property type="entry name" value="ASPARAGINE SYNTHETASE"/>
    <property type="match status" value="1"/>
</dbReference>
<dbReference type="SUPFAM" id="SSF52402">
    <property type="entry name" value="Adenine nucleotide alpha hydrolases-like"/>
    <property type="match status" value="1"/>
</dbReference>
<sequence length="630" mass="69836">MRTARPAGLSAELEAAVTALRHRGPNDQGTWEQDPMAGLGQTRLSVLDLSSNGHQPMVSEDGQLIMAFNGEVYNFAALRTELEALGHRFRGTGDSEVVLAALRAWGVGAVERFIGMFAIALWDRQAQRLLLLRDRLGVKPLYFGWDGSTFCFASELKALRAFSHWTPQLDKAALAECFQFGYINAPRSIYAGIAKLEPGHWLEIGMDGAPRIERYWSVLDALATPLQGTEEELTAQLETLLIDACKLRMVADVPVGVFLSGGIDSSLVTALLQRHAGTPIHTFTIGFSEAAVDESHHARRVAEHLGTQHTAWVMQPEQALALLPSWGQLFDEPIFDPSGLPTYLVTKMAGQQVTVVLSADGGDEAFSGYAIYETMVAKWRQRAAMPAALLSLLQAVLPRLPIEAADRGVGHLPLPPRWRAALRKHLITRARMLRDVVCAPSLGAAFEAMYSLWPVRDLRRLLGEVRSVREPADVYPGTPVDQMGLWDLHNYLPGDVLAKVDRASMALGMEGREPLLDHRILEFAFRLPVALRRGALGGKHILRRILYKYVPQALIDRPKQGFTIPLGQWLRHDLASMLDHHLAPDAIAAQGIFNPDEVAATLAAFRAGDERQVQRVWSLLAFQLWRERWL</sequence>
<dbReference type="GO" id="GO:0004066">
    <property type="term" value="F:asparagine synthase (glutamine-hydrolyzing) activity"/>
    <property type="evidence" value="ECO:0007669"/>
    <property type="project" value="UniProtKB-EC"/>
</dbReference>
<dbReference type="GO" id="GO:0005829">
    <property type="term" value="C:cytosol"/>
    <property type="evidence" value="ECO:0007669"/>
    <property type="project" value="TreeGrafter"/>
</dbReference>
<dbReference type="PANTHER" id="PTHR43284">
    <property type="entry name" value="ASPARAGINE SYNTHETASE (GLUTAMINE-HYDROLYZING)"/>
    <property type="match status" value="1"/>
</dbReference>
<comment type="catalytic activity">
    <reaction evidence="7">
        <text>L-aspartate + L-glutamine + ATP + H2O = L-asparagine + L-glutamate + AMP + diphosphate + H(+)</text>
        <dbReference type="Rhea" id="RHEA:12228"/>
        <dbReference type="ChEBI" id="CHEBI:15377"/>
        <dbReference type="ChEBI" id="CHEBI:15378"/>
        <dbReference type="ChEBI" id="CHEBI:29985"/>
        <dbReference type="ChEBI" id="CHEBI:29991"/>
        <dbReference type="ChEBI" id="CHEBI:30616"/>
        <dbReference type="ChEBI" id="CHEBI:33019"/>
        <dbReference type="ChEBI" id="CHEBI:58048"/>
        <dbReference type="ChEBI" id="CHEBI:58359"/>
        <dbReference type="ChEBI" id="CHEBI:456215"/>
        <dbReference type="EC" id="6.3.5.4"/>
    </reaction>
</comment>
<dbReference type="CDD" id="cd01991">
    <property type="entry name" value="Asn_synthase_B_C"/>
    <property type="match status" value="1"/>
</dbReference>
<feature type="binding site" evidence="8">
    <location>
        <position position="285"/>
    </location>
    <ligand>
        <name>ATP</name>
        <dbReference type="ChEBI" id="CHEBI:30616"/>
    </ligand>
</feature>
<feature type="site" description="Important for beta-aspartyl-AMP intermediate formation" evidence="9">
    <location>
        <position position="360"/>
    </location>
</feature>
<evidence type="ECO:0000313" key="11">
    <source>
        <dbReference type="EMBL" id="MYM26307.1"/>
    </source>
</evidence>
<dbReference type="InterPro" id="IPR051786">
    <property type="entry name" value="ASN_synthetase/amidase"/>
</dbReference>
<dbReference type="PIRSF" id="PIRSF001589">
    <property type="entry name" value="Asn_synthetase_glu-h"/>
    <property type="match status" value="1"/>
</dbReference>
<comment type="pathway">
    <text evidence="1">Amino-acid biosynthesis; L-asparagine biosynthesis; L-asparagine from L-aspartate (L-Gln route): step 1/1.</text>
</comment>
<dbReference type="GO" id="GO:0005524">
    <property type="term" value="F:ATP binding"/>
    <property type="evidence" value="ECO:0007669"/>
    <property type="project" value="UniProtKB-KW"/>
</dbReference>
<keyword evidence="5 8" id="KW-0067">ATP-binding</keyword>